<dbReference type="InterPro" id="IPR016055">
    <property type="entry name" value="A-D-PHexomutase_a/b/a-I/II/III"/>
</dbReference>
<dbReference type="InterPro" id="IPR005844">
    <property type="entry name" value="A-D-PHexomutase_a/b/a-I"/>
</dbReference>
<dbReference type="AlphaFoldDB" id="B4SCG9"/>
<proteinExistence type="inferred from homology"/>
<dbReference type="EMBL" id="CP001110">
    <property type="protein sequence ID" value="ACF42749.1"/>
    <property type="molecule type" value="Genomic_DNA"/>
</dbReference>
<dbReference type="GO" id="GO:0008966">
    <property type="term" value="F:phosphoglucosamine mutase activity"/>
    <property type="evidence" value="ECO:0007669"/>
    <property type="project" value="InterPro"/>
</dbReference>
<keyword evidence="5 7" id="KW-0460">Magnesium</keyword>
<evidence type="ECO:0000313" key="12">
    <source>
        <dbReference type="EMBL" id="ACF42749.1"/>
    </source>
</evidence>
<dbReference type="GO" id="GO:0005975">
    <property type="term" value="P:carbohydrate metabolic process"/>
    <property type="evidence" value="ECO:0007669"/>
    <property type="project" value="InterPro"/>
</dbReference>
<gene>
    <name evidence="12" type="ordered locus">Ppha_0423</name>
</gene>
<dbReference type="STRING" id="324925.Ppha_0423"/>
<dbReference type="InterPro" id="IPR016066">
    <property type="entry name" value="A-D-PHexomutase_CS"/>
</dbReference>
<dbReference type="InterPro" id="IPR005841">
    <property type="entry name" value="Alpha-D-phosphohexomutase_SF"/>
</dbReference>
<evidence type="ECO:0000256" key="3">
    <source>
        <dbReference type="ARBA" id="ARBA00022553"/>
    </source>
</evidence>
<keyword evidence="6" id="KW-0413">Isomerase</keyword>
<dbReference type="GO" id="GO:0009252">
    <property type="term" value="P:peptidoglycan biosynthetic process"/>
    <property type="evidence" value="ECO:0007669"/>
    <property type="project" value="TreeGrafter"/>
</dbReference>
<dbReference type="PROSITE" id="PS00710">
    <property type="entry name" value="PGM_PMM"/>
    <property type="match status" value="1"/>
</dbReference>
<feature type="domain" description="Alpha-D-phosphohexomutase C-terminal" evidence="8">
    <location>
        <begin position="415"/>
        <end position="463"/>
    </location>
</feature>
<dbReference type="InterPro" id="IPR005845">
    <property type="entry name" value="A-D-PHexomutase_a/b/a-II"/>
</dbReference>
<dbReference type="InterPro" id="IPR050060">
    <property type="entry name" value="Phosphoglucosamine_mutase"/>
</dbReference>
<evidence type="ECO:0000313" key="13">
    <source>
        <dbReference type="Proteomes" id="UP000002724"/>
    </source>
</evidence>
<dbReference type="Pfam" id="PF02879">
    <property type="entry name" value="PGM_PMM_II"/>
    <property type="match status" value="1"/>
</dbReference>
<evidence type="ECO:0000256" key="7">
    <source>
        <dbReference type="RuleBase" id="RU004326"/>
    </source>
</evidence>
<comment type="cofactor">
    <cofactor evidence="1">
        <name>Mg(2+)</name>
        <dbReference type="ChEBI" id="CHEBI:18420"/>
    </cofactor>
</comment>
<evidence type="ECO:0000256" key="1">
    <source>
        <dbReference type="ARBA" id="ARBA00001946"/>
    </source>
</evidence>
<keyword evidence="4 7" id="KW-0479">Metal-binding</keyword>
<dbReference type="Proteomes" id="UP000002724">
    <property type="component" value="Chromosome"/>
</dbReference>
<dbReference type="GO" id="GO:0005829">
    <property type="term" value="C:cytosol"/>
    <property type="evidence" value="ECO:0007669"/>
    <property type="project" value="TreeGrafter"/>
</dbReference>
<dbReference type="SUPFAM" id="SSF53738">
    <property type="entry name" value="Phosphoglucomutase, first 3 domains"/>
    <property type="match status" value="3"/>
</dbReference>
<dbReference type="SUPFAM" id="SSF55957">
    <property type="entry name" value="Phosphoglucomutase, C-terminal domain"/>
    <property type="match status" value="1"/>
</dbReference>
<evidence type="ECO:0000259" key="10">
    <source>
        <dbReference type="Pfam" id="PF02879"/>
    </source>
</evidence>
<evidence type="ECO:0000256" key="5">
    <source>
        <dbReference type="ARBA" id="ARBA00022842"/>
    </source>
</evidence>
<dbReference type="RefSeq" id="WP_012507244.1">
    <property type="nucleotide sequence ID" value="NC_011060.1"/>
</dbReference>
<dbReference type="InterPro" id="IPR005843">
    <property type="entry name" value="A-D-PHexomutase_C"/>
</dbReference>
<dbReference type="Pfam" id="PF02878">
    <property type="entry name" value="PGM_PMM_I"/>
    <property type="match status" value="1"/>
</dbReference>
<dbReference type="GO" id="GO:0006048">
    <property type="term" value="P:UDP-N-acetylglucosamine biosynthetic process"/>
    <property type="evidence" value="ECO:0007669"/>
    <property type="project" value="TreeGrafter"/>
</dbReference>
<dbReference type="OrthoDB" id="9806956at2"/>
<dbReference type="Gene3D" id="3.40.120.10">
    <property type="entry name" value="Alpha-D-Glucose-1,6-Bisphosphate, subunit A, domain 3"/>
    <property type="match status" value="3"/>
</dbReference>
<dbReference type="NCBIfam" id="TIGR03990">
    <property type="entry name" value="Arch_GlmM"/>
    <property type="match status" value="1"/>
</dbReference>
<dbReference type="GO" id="GO:0004615">
    <property type="term" value="F:phosphomannomutase activity"/>
    <property type="evidence" value="ECO:0007669"/>
    <property type="project" value="TreeGrafter"/>
</dbReference>
<dbReference type="Pfam" id="PF02880">
    <property type="entry name" value="PGM_PMM_III"/>
    <property type="match status" value="1"/>
</dbReference>
<evidence type="ECO:0000259" key="11">
    <source>
        <dbReference type="Pfam" id="PF02880"/>
    </source>
</evidence>
<keyword evidence="3" id="KW-0597">Phosphoprotein</keyword>
<evidence type="ECO:0000256" key="4">
    <source>
        <dbReference type="ARBA" id="ARBA00022723"/>
    </source>
</evidence>
<dbReference type="KEGG" id="pph:Ppha_0423"/>
<reference evidence="12 13" key="1">
    <citation type="submission" date="2008-06" db="EMBL/GenBank/DDBJ databases">
        <title>Complete sequence of Pelodictyon phaeoclathratiforme BU-1.</title>
        <authorList>
            <consortium name="US DOE Joint Genome Institute"/>
            <person name="Lucas S."/>
            <person name="Copeland A."/>
            <person name="Lapidus A."/>
            <person name="Glavina del Rio T."/>
            <person name="Dalin E."/>
            <person name="Tice H."/>
            <person name="Bruce D."/>
            <person name="Goodwin L."/>
            <person name="Pitluck S."/>
            <person name="Schmutz J."/>
            <person name="Larimer F."/>
            <person name="Land M."/>
            <person name="Hauser L."/>
            <person name="Kyrpides N."/>
            <person name="Mikhailova N."/>
            <person name="Liu Z."/>
            <person name="Li T."/>
            <person name="Zhao F."/>
            <person name="Overmann J."/>
            <person name="Bryant D.A."/>
            <person name="Richardson P."/>
        </authorList>
    </citation>
    <scope>NUCLEOTIDE SEQUENCE [LARGE SCALE GENOMIC DNA]</scope>
    <source>
        <strain evidence="13">DSM 5477 / BU-1</strain>
    </source>
</reference>
<feature type="domain" description="Alpha-D-phosphohexomutase alpha/beta/alpha" evidence="10">
    <location>
        <begin position="167"/>
        <end position="267"/>
    </location>
</feature>
<feature type="domain" description="Alpha-D-phosphohexomutase alpha/beta/alpha" evidence="11">
    <location>
        <begin position="274"/>
        <end position="379"/>
    </location>
</feature>
<dbReference type="GO" id="GO:0000287">
    <property type="term" value="F:magnesium ion binding"/>
    <property type="evidence" value="ECO:0007669"/>
    <property type="project" value="InterPro"/>
</dbReference>
<dbReference type="Pfam" id="PF00408">
    <property type="entry name" value="PGM_PMM_IV"/>
    <property type="match status" value="1"/>
</dbReference>
<dbReference type="PANTHER" id="PTHR42946:SF1">
    <property type="entry name" value="PHOSPHOGLUCOMUTASE (ALPHA-D-GLUCOSE-1,6-BISPHOSPHATE-DEPENDENT)"/>
    <property type="match status" value="1"/>
</dbReference>
<dbReference type="PRINTS" id="PR00509">
    <property type="entry name" value="PGMPMM"/>
</dbReference>
<evidence type="ECO:0000259" key="8">
    <source>
        <dbReference type="Pfam" id="PF00408"/>
    </source>
</evidence>
<organism evidence="12 13">
    <name type="scientific">Pelodictyon phaeoclathratiforme (strain DSM 5477 / BU-1)</name>
    <dbReference type="NCBI Taxonomy" id="324925"/>
    <lineage>
        <taxon>Bacteria</taxon>
        <taxon>Pseudomonadati</taxon>
        <taxon>Chlorobiota</taxon>
        <taxon>Chlorobiia</taxon>
        <taxon>Chlorobiales</taxon>
        <taxon>Chlorobiaceae</taxon>
        <taxon>Chlorobium/Pelodictyon group</taxon>
        <taxon>Pelodictyon</taxon>
    </lineage>
</organism>
<keyword evidence="13" id="KW-1185">Reference proteome</keyword>
<dbReference type="Gene3D" id="3.30.310.50">
    <property type="entry name" value="Alpha-D-phosphohexomutase, C-terminal domain"/>
    <property type="match status" value="1"/>
</dbReference>
<dbReference type="HOGENOM" id="CLU_016950_7_1_10"/>
<sequence>MSLMISVSGIRGIVGESLTPKNLTAFAMAFASLVFRQKERCGKNHSGKKPTIVIGRDTRPTGKAIGDLVSSTLLLCGCDVVDLGIATTPTVELAVTGEGADGGLIITASHNPVAWNALKMLNHKGEFLGAEEVDELLAIAEKELFVHAHWDRIGTLSQNEQYDELHIKKVLDLPCIDTTTIEKEQFRVLVDCVEGAGASIIPRLCTELGIKNIVEVACGGSGLFPRNPEPIEENLSTTIAALKESGCDFALIVDPDVDRLALLCEDGSLFGEEYTLVACADFYLKHKIGAVVNNLSSSRALRDIAAKHGVACYSAKIGEANVSEMMKEVGAVIGGEGNGGVILPELHYGRDALVGIALIVQAFTLWRSENGGGSLSEFRRTFPDYFMSKQKIVLGSTSRAALEKLFTDIASHYHSAAANRLDGLKLDFADSWVHLRPSNTEPIIRIYAEAPSKTGADELASELKHEIEQRVAGIESHE</sequence>
<feature type="domain" description="Alpha-D-phosphohexomutase alpha/beta/alpha" evidence="9">
    <location>
        <begin position="8"/>
        <end position="145"/>
    </location>
</feature>
<evidence type="ECO:0000259" key="9">
    <source>
        <dbReference type="Pfam" id="PF02878"/>
    </source>
</evidence>
<name>B4SCG9_PELPB</name>
<dbReference type="InterPro" id="IPR024086">
    <property type="entry name" value="GlmM_arc-type"/>
</dbReference>
<dbReference type="PANTHER" id="PTHR42946">
    <property type="entry name" value="PHOSPHOHEXOSE MUTASE"/>
    <property type="match status" value="1"/>
</dbReference>
<dbReference type="InterPro" id="IPR036900">
    <property type="entry name" value="A-D-PHexomutase_C_sf"/>
</dbReference>
<comment type="similarity">
    <text evidence="2 7">Belongs to the phosphohexose mutase family.</text>
</comment>
<evidence type="ECO:0000256" key="6">
    <source>
        <dbReference type="ARBA" id="ARBA00023235"/>
    </source>
</evidence>
<protein>
    <submittedName>
        <fullName evidence="12">Phosphoglucomutase/phosphomannomutase alpha/beta/alpha domain I</fullName>
    </submittedName>
</protein>
<dbReference type="InterPro" id="IPR005846">
    <property type="entry name" value="A-D-PHexomutase_a/b/a-III"/>
</dbReference>
<evidence type="ECO:0000256" key="2">
    <source>
        <dbReference type="ARBA" id="ARBA00010231"/>
    </source>
</evidence>
<dbReference type="eggNOG" id="COG1109">
    <property type="taxonomic scope" value="Bacteria"/>
</dbReference>
<accession>B4SCG9</accession>